<keyword evidence="3" id="KW-1185">Reference proteome</keyword>
<sequence>MPLSAEQASAAFIQRGALTASRAGIFWLEFDPASGDNRLRRAASDGAQWVTPSHFAVRSQVNGYGGGALCASPDDLFAVEASGQQIHRIDPRTGSLEVLTQDPDASFGGLVWDHRLQRVLAVRESRGCQQLVAVQGQNRLRFLHDSEDFYSAPALSDSGKRIAWVSWSLPDMPWVASVLWTADVDTDGALVRARCWPTAEDGSVQQPVFDGEQLHVLSDHEGWWQPWQVSFAEGRASWTCLDATAADHASAPWQLGERHHLPLGDGGWARVRYVAGRGELWLKPSAGATPGRVRTDHADIRHLAVIEDHLYCIARSATCLDSVVQVDMKTGDVITLAGGEPPFDTVTVAPETFWIPASDTVAEEVSGFWYPPAGHSPESAPPPLILIAHGGPTSTAWPVFNPQVQFWCHHGFAVAEVNYRGSAGFGRDFRLVLAGNWGQADVEDMERAADYLVASGRADARRLFIQGRSSGGYTALLAMTRSQRFRGGASLFGVSDPARLREVTHRFESGYLGWLLGPPDEFPGRWRERTPVLQSHRIRGPMIFFQGGQDRVVVPEQTESMVRVLEQNGQEVELWWFEEEGHGFRQRHNQIALLENLLAFYQRHSQKCDDGGQHLR</sequence>
<gene>
    <name evidence="2" type="ORF">QPM17_09045</name>
</gene>
<feature type="domain" description="Peptidase S9 prolyl oligopeptidase catalytic" evidence="1">
    <location>
        <begin position="400"/>
        <end position="607"/>
    </location>
</feature>
<dbReference type="InterPro" id="IPR029058">
    <property type="entry name" value="AB_hydrolase_fold"/>
</dbReference>
<organism evidence="2 3">
    <name type="scientific">Marinobacter azerbaijanicus</name>
    <dbReference type="NCBI Taxonomy" id="3050455"/>
    <lineage>
        <taxon>Bacteria</taxon>
        <taxon>Pseudomonadati</taxon>
        <taxon>Pseudomonadota</taxon>
        <taxon>Gammaproteobacteria</taxon>
        <taxon>Pseudomonadales</taxon>
        <taxon>Marinobacteraceae</taxon>
        <taxon>Marinobacter</taxon>
    </lineage>
</organism>
<dbReference type="Pfam" id="PF00326">
    <property type="entry name" value="Peptidase_S9"/>
    <property type="match status" value="1"/>
</dbReference>
<name>A0ABT7IAS5_9GAMM</name>
<dbReference type="Gene3D" id="3.40.50.1820">
    <property type="entry name" value="alpha/beta hydrolase"/>
    <property type="match status" value="1"/>
</dbReference>
<dbReference type="RefSeq" id="WP_285390322.1">
    <property type="nucleotide sequence ID" value="NZ_JASSVS010000003.1"/>
</dbReference>
<dbReference type="EMBL" id="JASSVS010000003">
    <property type="protein sequence ID" value="MDL0431272.1"/>
    <property type="molecule type" value="Genomic_DNA"/>
</dbReference>
<reference evidence="2 3" key="1">
    <citation type="submission" date="2023-06" db="EMBL/GenBank/DDBJ databases">
        <title>Marinobacter azerbaijanicus a moderately halophilic, isolated from Urmia Lake in Azerbaijan region of Iran.</title>
        <authorList>
            <person name="Sanchez-Porro C."/>
            <person name="Aghdam E.M."/>
            <person name="Saheb S.M."/>
            <person name="Tarhriz V."/>
            <person name="Kazemi E."/>
            <person name="Ammozegar M.A."/>
            <person name="Ventosa A."/>
            <person name="Hejazi M.S."/>
        </authorList>
    </citation>
    <scope>NUCLEOTIDE SEQUENCE [LARGE SCALE GENOMIC DNA]</scope>
    <source>
        <strain evidence="2 3">TBZ242</strain>
    </source>
</reference>
<dbReference type="Proteomes" id="UP001227964">
    <property type="component" value="Unassembled WGS sequence"/>
</dbReference>
<dbReference type="InterPro" id="IPR001375">
    <property type="entry name" value="Peptidase_S9_cat"/>
</dbReference>
<proteinExistence type="predicted"/>
<evidence type="ECO:0000313" key="2">
    <source>
        <dbReference type="EMBL" id="MDL0431272.1"/>
    </source>
</evidence>
<evidence type="ECO:0000259" key="1">
    <source>
        <dbReference type="Pfam" id="PF00326"/>
    </source>
</evidence>
<comment type="caution">
    <text evidence="2">The sequence shown here is derived from an EMBL/GenBank/DDBJ whole genome shotgun (WGS) entry which is preliminary data.</text>
</comment>
<dbReference type="SUPFAM" id="SSF53474">
    <property type="entry name" value="alpha/beta-Hydrolases"/>
    <property type="match status" value="1"/>
</dbReference>
<dbReference type="SUPFAM" id="SSF69322">
    <property type="entry name" value="Tricorn protease domain 2"/>
    <property type="match status" value="1"/>
</dbReference>
<dbReference type="PANTHER" id="PTHR43056">
    <property type="entry name" value="PEPTIDASE S9 PROLYL OLIGOPEPTIDASE"/>
    <property type="match status" value="1"/>
</dbReference>
<dbReference type="InterPro" id="IPR050585">
    <property type="entry name" value="Xaa-Pro_dipeptidyl-ppase/CocE"/>
</dbReference>
<evidence type="ECO:0000313" key="3">
    <source>
        <dbReference type="Proteomes" id="UP001227964"/>
    </source>
</evidence>
<dbReference type="PANTHER" id="PTHR43056:SF5">
    <property type="entry name" value="PEPTIDASE S9 PROLYL OLIGOPEPTIDASE CATALYTIC DOMAIN-CONTAINING PROTEIN"/>
    <property type="match status" value="1"/>
</dbReference>
<accession>A0ABT7IAS5</accession>
<protein>
    <submittedName>
        <fullName evidence="2">Prolyl oligopeptidase family serine peptidase</fullName>
    </submittedName>
</protein>